<organism evidence="2 3">
    <name type="scientific">Metapseudomonas furukawaii</name>
    <name type="common">Pseudomonas furukawaii</name>
    <dbReference type="NCBI Taxonomy" id="1149133"/>
    <lineage>
        <taxon>Bacteria</taxon>
        <taxon>Pseudomonadati</taxon>
        <taxon>Pseudomonadota</taxon>
        <taxon>Gammaproteobacteria</taxon>
        <taxon>Pseudomonadales</taxon>
        <taxon>Pseudomonadaceae</taxon>
        <taxon>Metapseudomonas</taxon>
    </lineage>
</organism>
<name>A0AAD1FFL3_METFU</name>
<evidence type="ECO:0000256" key="1">
    <source>
        <dbReference type="SAM" id="Phobius"/>
    </source>
</evidence>
<gene>
    <name evidence="2" type="ORF">KF707C_19450</name>
</gene>
<feature type="transmembrane region" description="Helical" evidence="1">
    <location>
        <begin position="32"/>
        <end position="56"/>
    </location>
</feature>
<sequence length="215" mass="23017">MDENPYAAPQVDLVGDAGPGPMDGWTPGQLRLLGWLSLVSVVGTLCLTGLVVAAGATAEPLMADFSDWLGVALTFLGCYLLIRLKLFAEGRFAARGLAPPVWAVVGMSLGLELMDFFMGEASTQPGWPMVLYFAVVALLGALTAWLAVRLLKVQNAYPAFRVMAWLDLVGGIMMASIVLMLVGLLPLVGANLAMMLVFFRAARELDARQESVSLR</sequence>
<reference evidence="2 3" key="2">
    <citation type="journal article" date="2017" name="Int. J. Syst. Evol. Microbiol.">
        <title>Pseudomonas furukawaii sp. nov., a polychlorinated biphenyl-degrading bacterium isolated from biphenyl-contaminated soil in Japan.</title>
        <authorList>
            <person name="Kimura N."/>
            <person name="Watanabe T."/>
            <person name="Suenaga H."/>
            <person name="Fujihara H."/>
            <person name="Futagami T."/>
            <person name="Goto M."/>
            <person name="Hanada S."/>
            <person name="Hirose J."/>
        </authorList>
    </citation>
    <scope>NUCLEOTIDE SEQUENCE [LARGE SCALE GENOMIC DNA]</scope>
    <source>
        <strain evidence="3">DSM 10086 / NBRC 110670 / KF707</strain>
    </source>
</reference>
<keyword evidence="3" id="KW-1185">Reference proteome</keyword>
<evidence type="ECO:0000313" key="2">
    <source>
        <dbReference type="EMBL" id="BAU73633.1"/>
    </source>
</evidence>
<keyword evidence="1" id="KW-0812">Transmembrane</keyword>
<evidence type="ECO:0000313" key="3">
    <source>
        <dbReference type="Proteomes" id="UP000218554"/>
    </source>
</evidence>
<dbReference type="AlphaFoldDB" id="A0AAD1FFL3"/>
<dbReference type="Proteomes" id="UP000218554">
    <property type="component" value="Chromosome"/>
</dbReference>
<feature type="transmembrane region" description="Helical" evidence="1">
    <location>
        <begin position="100"/>
        <end position="118"/>
    </location>
</feature>
<feature type="transmembrane region" description="Helical" evidence="1">
    <location>
        <begin position="68"/>
        <end position="88"/>
    </location>
</feature>
<dbReference type="KEGG" id="pfuw:KF707C_19450"/>
<feature type="transmembrane region" description="Helical" evidence="1">
    <location>
        <begin position="130"/>
        <end position="148"/>
    </location>
</feature>
<keyword evidence="1" id="KW-1133">Transmembrane helix</keyword>
<dbReference type="EMBL" id="AP014862">
    <property type="protein sequence ID" value="BAU73633.1"/>
    <property type="molecule type" value="Genomic_DNA"/>
</dbReference>
<proteinExistence type="predicted"/>
<keyword evidence="1" id="KW-0472">Membrane</keyword>
<reference evidence="3" key="1">
    <citation type="submission" date="2015-05" db="EMBL/GenBank/DDBJ databases">
        <title>Draft genome sequencing of a biphenyl-degrading bacterium, Pseudomonas balearica KF707 (=NBRC110670).</title>
        <authorList>
            <person name="Kimura N."/>
            <person name="Hirose J."/>
            <person name="Watanabe T."/>
            <person name="Suenaga H."/>
            <person name="Fujihara H."/>
            <person name="Noguchi M."/>
            <person name="Hashimoto M."/>
            <person name="Shimodaira J."/>
            <person name="Tsuchikane K."/>
            <person name="Hosoyama A."/>
            <person name="Yamazoe A."/>
            <person name="Fujita N."/>
            <person name="Furukawa K."/>
        </authorList>
    </citation>
    <scope>NUCLEOTIDE SEQUENCE [LARGE SCALE GENOMIC DNA]</scope>
    <source>
        <strain evidence="3">DSM 10086 / NBRC 110670 / KF707</strain>
    </source>
</reference>
<feature type="transmembrane region" description="Helical" evidence="1">
    <location>
        <begin position="168"/>
        <end position="199"/>
    </location>
</feature>
<accession>A0AAD1FFL3</accession>
<dbReference type="RefSeq" id="WP_004422393.1">
    <property type="nucleotide sequence ID" value="NZ_AJMR01000228.1"/>
</dbReference>
<protein>
    <submittedName>
        <fullName evidence="2">Uncharacterized protein</fullName>
    </submittedName>
</protein>